<dbReference type="Pfam" id="PF07750">
    <property type="entry name" value="GcrA"/>
    <property type="match status" value="1"/>
</dbReference>
<keyword evidence="3" id="KW-1185">Reference proteome</keyword>
<gene>
    <name evidence="2" type="ORF">FS320_00915</name>
</gene>
<dbReference type="EMBL" id="VOSK01000001">
    <property type="protein sequence ID" value="MPR23815.1"/>
    <property type="molecule type" value="Genomic_DNA"/>
</dbReference>
<comment type="caution">
    <text evidence="2">The sequence shown here is derived from an EMBL/GenBank/DDBJ whole genome shotgun (WGS) entry which is preliminary data.</text>
</comment>
<dbReference type="InterPro" id="IPR011681">
    <property type="entry name" value="GcrA"/>
</dbReference>
<dbReference type="OrthoDB" id="8252039at2"/>
<reference evidence="2 3" key="1">
    <citation type="journal article" date="2019" name="Syst. Appl. Microbiol.">
        <title>Microvirga tunisiensis sp. nov., a root nodule symbiotic bacterium isolated from Lupinus micranthus and L. luteus grown in Northern Tunisia.</title>
        <authorList>
            <person name="Msaddak A."/>
            <person name="Rejili M."/>
            <person name="Duran D."/>
            <person name="Mars M."/>
            <person name="Palacios J.M."/>
            <person name="Ruiz-Argueso T."/>
            <person name="Rey L."/>
            <person name="Imperial J."/>
        </authorList>
    </citation>
    <scope>NUCLEOTIDE SEQUENCE [LARGE SCALE GENOMIC DNA]</scope>
    <source>
        <strain evidence="2 3">Lmie10</strain>
    </source>
</reference>
<name>A0A5N7MAD4_9HYPH</name>
<proteinExistence type="predicted"/>
<evidence type="ECO:0008006" key="4">
    <source>
        <dbReference type="Google" id="ProtNLM"/>
    </source>
</evidence>
<evidence type="ECO:0000313" key="3">
    <source>
        <dbReference type="Proteomes" id="UP000403266"/>
    </source>
</evidence>
<dbReference type="Proteomes" id="UP000403266">
    <property type="component" value="Unassembled WGS sequence"/>
</dbReference>
<evidence type="ECO:0000313" key="2">
    <source>
        <dbReference type="EMBL" id="MPR23815.1"/>
    </source>
</evidence>
<evidence type="ECO:0000256" key="1">
    <source>
        <dbReference type="SAM" id="MobiDB-lite"/>
    </source>
</evidence>
<dbReference type="AlphaFoldDB" id="A0A5N7MAD4"/>
<feature type="compositionally biased region" description="Basic and acidic residues" evidence="1">
    <location>
        <begin position="279"/>
        <end position="300"/>
    </location>
</feature>
<protein>
    <recommendedName>
        <fullName evidence="4">GcrA cell cycle regulator</fullName>
    </recommendedName>
</protein>
<feature type="region of interest" description="Disordered" evidence="1">
    <location>
        <begin position="268"/>
        <end position="309"/>
    </location>
</feature>
<organism evidence="2 3">
    <name type="scientific">Microvirga tunisiensis</name>
    <dbReference type="NCBI Taxonomy" id="2108360"/>
    <lineage>
        <taxon>Bacteria</taxon>
        <taxon>Pseudomonadati</taxon>
        <taxon>Pseudomonadota</taxon>
        <taxon>Alphaproteobacteria</taxon>
        <taxon>Hyphomicrobiales</taxon>
        <taxon>Methylobacteriaceae</taxon>
        <taxon>Microvirga</taxon>
    </lineage>
</organism>
<accession>A0A5N7MAD4</accession>
<sequence>MTNAVQSIADFSSAPIRQAPLNRILQAAEDTAPLLAPVPARQGNVTQLPVILSRQDVPMAPVNSVDAAAKEECFSWSTEGRIEHLKSLAAEGKKAREIAEIMGTTKNSVICKCNRLGIELKHKKPYMDNLKGIAKKTKNGKPLSEEEVAKRTARLQLRIQNAEQLNNSRPATSDVAQSGIPAELLTFRPRANRRATVPVVNAEVDLSWIQLAYDTGSAEIASVRDLIEVHGLSTEDTAQVLRVAAETVQEICTVNQISVRAPTPFSPAIPVARAPRKKQASEEAAPKAAPTKKERVKEAAQQEELPPYPGSLDVSFMDVKERHCREIMGSDGGLAVFCGQHKKDGSSFCVHHHRMNYVPFTKPKRVAAKKPTLRLLPWASTL</sequence>